<name>A0A7Z0D3M3_9MICO</name>
<dbReference type="InterPro" id="IPR001647">
    <property type="entry name" value="HTH_TetR"/>
</dbReference>
<dbReference type="FunFam" id="1.10.10.60:FF:000141">
    <property type="entry name" value="TetR family transcriptional regulator"/>
    <property type="match status" value="1"/>
</dbReference>
<dbReference type="InterPro" id="IPR009057">
    <property type="entry name" value="Homeodomain-like_sf"/>
</dbReference>
<evidence type="ECO:0000256" key="1">
    <source>
        <dbReference type="ARBA" id="ARBA00023015"/>
    </source>
</evidence>
<evidence type="ECO:0000256" key="4">
    <source>
        <dbReference type="PROSITE-ProRule" id="PRU00335"/>
    </source>
</evidence>
<keyword evidence="2 4" id="KW-0238">DNA-binding</keyword>
<proteinExistence type="predicted"/>
<dbReference type="Gene3D" id="1.10.357.10">
    <property type="entry name" value="Tetracycline Repressor, domain 2"/>
    <property type="match status" value="1"/>
</dbReference>
<accession>A0A7Z0D3M3</accession>
<dbReference type="GO" id="GO:0045892">
    <property type="term" value="P:negative regulation of DNA-templated transcription"/>
    <property type="evidence" value="ECO:0007669"/>
    <property type="project" value="UniProtKB-ARBA"/>
</dbReference>
<dbReference type="InterPro" id="IPR050109">
    <property type="entry name" value="HTH-type_TetR-like_transc_reg"/>
</dbReference>
<keyword evidence="3" id="KW-0804">Transcription</keyword>
<dbReference type="InterPro" id="IPR036271">
    <property type="entry name" value="Tet_transcr_reg_TetR-rel_C_sf"/>
</dbReference>
<protein>
    <submittedName>
        <fullName evidence="6">AcrR family transcriptional regulator</fullName>
    </submittedName>
</protein>
<dbReference type="PRINTS" id="PR00455">
    <property type="entry name" value="HTHTETR"/>
</dbReference>
<evidence type="ECO:0000313" key="6">
    <source>
        <dbReference type="EMBL" id="NYI68259.1"/>
    </source>
</evidence>
<evidence type="ECO:0000256" key="3">
    <source>
        <dbReference type="ARBA" id="ARBA00023163"/>
    </source>
</evidence>
<dbReference type="Proteomes" id="UP000539111">
    <property type="component" value="Unassembled WGS sequence"/>
</dbReference>
<dbReference type="PANTHER" id="PTHR30055:SF229">
    <property type="entry name" value="HTH-TYPE TRANSCRIPTIONAL REPRESSOR RV1474C"/>
    <property type="match status" value="1"/>
</dbReference>
<dbReference type="RefSeq" id="WP_218852402.1">
    <property type="nucleotide sequence ID" value="NZ_JACBZP010000001.1"/>
</dbReference>
<organism evidence="6 7">
    <name type="scientific">Spelaeicoccus albus</name>
    <dbReference type="NCBI Taxonomy" id="1280376"/>
    <lineage>
        <taxon>Bacteria</taxon>
        <taxon>Bacillati</taxon>
        <taxon>Actinomycetota</taxon>
        <taxon>Actinomycetes</taxon>
        <taxon>Micrococcales</taxon>
        <taxon>Brevibacteriaceae</taxon>
        <taxon>Spelaeicoccus</taxon>
    </lineage>
</organism>
<evidence type="ECO:0000259" key="5">
    <source>
        <dbReference type="PROSITE" id="PS50977"/>
    </source>
</evidence>
<feature type="DNA-binding region" description="H-T-H motif" evidence="4">
    <location>
        <begin position="84"/>
        <end position="103"/>
    </location>
</feature>
<evidence type="ECO:0000256" key="2">
    <source>
        <dbReference type="ARBA" id="ARBA00023125"/>
    </source>
</evidence>
<dbReference type="Pfam" id="PF00440">
    <property type="entry name" value="TetR_N"/>
    <property type="match status" value="1"/>
</dbReference>
<keyword evidence="7" id="KW-1185">Reference proteome</keyword>
<dbReference type="GO" id="GO:0000976">
    <property type="term" value="F:transcription cis-regulatory region binding"/>
    <property type="evidence" value="ECO:0007669"/>
    <property type="project" value="TreeGrafter"/>
</dbReference>
<reference evidence="6 7" key="1">
    <citation type="submission" date="2020-07" db="EMBL/GenBank/DDBJ databases">
        <title>Sequencing the genomes of 1000 actinobacteria strains.</title>
        <authorList>
            <person name="Klenk H.-P."/>
        </authorList>
    </citation>
    <scope>NUCLEOTIDE SEQUENCE [LARGE SCALE GENOMIC DNA]</scope>
    <source>
        <strain evidence="6 7">DSM 26341</strain>
    </source>
</reference>
<dbReference type="EMBL" id="JACBZP010000001">
    <property type="protein sequence ID" value="NYI68259.1"/>
    <property type="molecule type" value="Genomic_DNA"/>
</dbReference>
<dbReference type="GO" id="GO:0003700">
    <property type="term" value="F:DNA-binding transcription factor activity"/>
    <property type="evidence" value="ECO:0007669"/>
    <property type="project" value="TreeGrafter"/>
</dbReference>
<dbReference type="PANTHER" id="PTHR30055">
    <property type="entry name" value="HTH-TYPE TRANSCRIPTIONAL REGULATOR RUTR"/>
    <property type="match status" value="1"/>
</dbReference>
<evidence type="ECO:0000313" key="7">
    <source>
        <dbReference type="Proteomes" id="UP000539111"/>
    </source>
</evidence>
<gene>
    <name evidence="6" type="ORF">BJY26_002565</name>
</gene>
<dbReference type="SUPFAM" id="SSF46689">
    <property type="entry name" value="Homeodomain-like"/>
    <property type="match status" value="1"/>
</dbReference>
<dbReference type="SUPFAM" id="SSF48498">
    <property type="entry name" value="Tetracyclin repressor-like, C-terminal domain"/>
    <property type="match status" value="1"/>
</dbReference>
<dbReference type="AlphaFoldDB" id="A0A7Z0D3M3"/>
<dbReference type="PROSITE" id="PS50977">
    <property type="entry name" value="HTH_TETR_2"/>
    <property type="match status" value="1"/>
</dbReference>
<keyword evidence="1" id="KW-0805">Transcription regulation</keyword>
<sequence>MGSRQGQLRFSHEFFSFHIVSVNNHSLTMDLAMLEVKANEQSFADYSQENFMPRLTAGNREARRAEIIAAARRCFSRDGFHRTSMPDIAAEAGVSTGAPYRYFASKEEIILQVAGDAFRVLLVPLEGLVESGEAVSPADLVTAAIEPAGWSQGVDAAGKIVPVDELFRCAVGAWAELLRHEDLRVSATRGFEEVRQQIASTLLRGQAAGTITDQINPDGASRVVMALLHGFILQRVAFGLEDLDGIRDDAMTILRGAGLLQT</sequence>
<comment type="caution">
    <text evidence="6">The sequence shown here is derived from an EMBL/GenBank/DDBJ whole genome shotgun (WGS) entry which is preliminary data.</text>
</comment>
<feature type="domain" description="HTH tetR-type" evidence="5">
    <location>
        <begin position="61"/>
        <end position="121"/>
    </location>
</feature>